<reference evidence="1 2" key="1">
    <citation type="submission" date="2015-12" db="EMBL/GenBank/DDBJ databases">
        <title>The genome of Folsomia candida.</title>
        <authorList>
            <person name="Faddeeva A."/>
            <person name="Derks M.F."/>
            <person name="Anvar Y."/>
            <person name="Smit S."/>
            <person name="Van Straalen N."/>
            <person name="Roelofs D."/>
        </authorList>
    </citation>
    <scope>NUCLEOTIDE SEQUENCE [LARGE SCALE GENOMIC DNA]</scope>
    <source>
        <strain evidence="1 2">VU population</strain>
        <tissue evidence="1">Whole body</tissue>
    </source>
</reference>
<dbReference type="Proteomes" id="UP000198287">
    <property type="component" value="Unassembled WGS sequence"/>
</dbReference>
<name>A0A226EHU0_FOLCA</name>
<dbReference type="AlphaFoldDB" id="A0A226EHU0"/>
<sequence length="284" mass="32023">MHCIHAHNAFLVVKCLKQDWSWNKRNGILLKDHAQSYKWILSGLESNNTLGTFITFQRKWQTCDVQDVHFGVLSPMKIWWSFDNGTVKYENDKMRQELEKQQTGNSSASDLKNGTLTKTNKSIDATNVTTPTVAPSEEVEVLRSIKNSNFQGPVNFTFGDLLRNLTFFIMGCGESTTQFQCNASDIRKLQLANYSDLLSVGKISLKAFDSVKKDGKVQECSVAIDYANGGNEKKFHALFGFPKKSKGNKITQPDHAIFSVMIFIPYFLVQLSCSSDTCAPPCWY</sequence>
<evidence type="ECO:0000313" key="1">
    <source>
        <dbReference type="EMBL" id="OXA57225.1"/>
    </source>
</evidence>
<gene>
    <name evidence="1" type="ORF">Fcan01_07430</name>
</gene>
<protein>
    <submittedName>
        <fullName evidence="1">Uncharacterized protein</fullName>
    </submittedName>
</protein>
<proteinExistence type="predicted"/>
<evidence type="ECO:0000313" key="2">
    <source>
        <dbReference type="Proteomes" id="UP000198287"/>
    </source>
</evidence>
<keyword evidence="2" id="KW-1185">Reference proteome</keyword>
<organism evidence="1 2">
    <name type="scientific">Folsomia candida</name>
    <name type="common">Springtail</name>
    <dbReference type="NCBI Taxonomy" id="158441"/>
    <lineage>
        <taxon>Eukaryota</taxon>
        <taxon>Metazoa</taxon>
        <taxon>Ecdysozoa</taxon>
        <taxon>Arthropoda</taxon>
        <taxon>Hexapoda</taxon>
        <taxon>Collembola</taxon>
        <taxon>Entomobryomorpha</taxon>
        <taxon>Isotomoidea</taxon>
        <taxon>Isotomidae</taxon>
        <taxon>Proisotominae</taxon>
        <taxon>Folsomia</taxon>
    </lineage>
</organism>
<comment type="caution">
    <text evidence="1">The sequence shown here is derived from an EMBL/GenBank/DDBJ whole genome shotgun (WGS) entry which is preliminary data.</text>
</comment>
<dbReference type="EMBL" id="LNIX01000003">
    <property type="protein sequence ID" value="OXA57225.1"/>
    <property type="molecule type" value="Genomic_DNA"/>
</dbReference>
<accession>A0A226EHU0</accession>
<dbReference type="OrthoDB" id="10665323at2759"/>